<dbReference type="AlphaFoldDB" id="A0A9W6F161"/>
<name>A0A9W6F161_9CHLO</name>
<gene>
    <name evidence="1" type="primary">PLESTBF000267</name>
    <name evidence="1" type="ORF">PLESTB_000552700</name>
</gene>
<accession>A0A9W6F161</accession>
<protein>
    <submittedName>
        <fullName evidence="1">Uncharacterized protein</fullName>
    </submittedName>
</protein>
<evidence type="ECO:0000313" key="1">
    <source>
        <dbReference type="EMBL" id="GLC51826.1"/>
    </source>
</evidence>
<sequence length="63" mass="5964">MCLQRVTAFAAATAPIEASEVAGAVSGGWDGDGGLVVGAVAISGSGGGGGEVGPQYGRPLKEC</sequence>
<organism evidence="1 2">
    <name type="scientific">Pleodorina starrii</name>
    <dbReference type="NCBI Taxonomy" id="330485"/>
    <lineage>
        <taxon>Eukaryota</taxon>
        <taxon>Viridiplantae</taxon>
        <taxon>Chlorophyta</taxon>
        <taxon>core chlorophytes</taxon>
        <taxon>Chlorophyceae</taxon>
        <taxon>CS clade</taxon>
        <taxon>Chlamydomonadales</taxon>
        <taxon>Volvocaceae</taxon>
        <taxon>Pleodorina</taxon>
    </lineage>
</organism>
<dbReference type="EMBL" id="BRXU01000005">
    <property type="protein sequence ID" value="GLC51826.1"/>
    <property type="molecule type" value="Genomic_DNA"/>
</dbReference>
<comment type="caution">
    <text evidence="1">The sequence shown here is derived from an EMBL/GenBank/DDBJ whole genome shotgun (WGS) entry which is preliminary data.</text>
</comment>
<dbReference type="Proteomes" id="UP001165080">
    <property type="component" value="Unassembled WGS sequence"/>
</dbReference>
<keyword evidence="2" id="KW-1185">Reference proteome</keyword>
<reference evidence="1 2" key="1">
    <citation type="journal article" date="2023" name="Commun. Biol.">
        <title>Reorganization of the ancestral sex-determining regions during the evolution of trioecy in Pleodorina starrii.</title>
        <authorList>
            <person name="Takahashi K."/>
            <person name="Suzuki S."/>
            <person name="Kawai-Toyooka H."/>
            <person name="Yamamoto K."/>
            <person name="Hamaji T."/>
            <person name="Ootsuki R."/>
            <person name="Yamaguchi H."/>
            <person name="Kawachi M."/>
            <person name="Higashiyama T."/>
            <person name="Nozaki H."/>
        </authorList>
    </citation>
    <scope>NUCLEOTIDE SEQUENCE [LARGE SCALE GENOMIC DNA]</scope>
    <source>
        <strain evidence="1 2">NIES-4479</strain>
    </source>
</reference>
<proteinExistence type="predicted"/>
<evidence type="ECO:0000313" key="2">
    <source>
        <dbReference type="Proteomes" id="UP001165080"/>
    </source>
</evidence>